<protein>
    <submittedName>
        <fullName evidence="1">Uncharacterized protein</fullName>
    </submittedName>
</protein>
<dbReference type="AlphaFoldDB" id="A0A2X2DHH5"/>
<gene>
    <name evidence="1" type="ORF">NCTC11842_05976</name>
</gene>
<organism evidence="1 2">
    <name type="scientific">Pseudomonas luteola</name>
    <dbReference type="NCBI Taxonomy" id="47886"/>
    <lineage>
        <taxon>Bacteria</taxon>
        <taxon>Pseudomonadati</taxon>
        <taxon>Pseudomonadota</taxon>
        <taxon>Gammaproteobacteria</taxon>
        <taxon>Pseudomonadales</taxon>
        <taxon>Pseudomonadaceae</taxon>
        <taxon>Pseudomonas</taxon>
    </lineage>
</organism>
<dbReference type="Proteomes" id="UP000250443">
    <property type="component" value="Unassembled WGS sequence"/>
</dbReference>
<evidence type="ECO:0000313" key="1">
    <source>
        <dbReference type="EMBL" id="SPZ16936.1"/>
    </source>
</evidence>
<sequence length="58" mass="6429">MAYRLGAASAGKPTRAFQKPHKAWQIMSSLVKGYVREQPPRTRKKTGACSSLLVIAKR</sequence>
<accession>A0A2X2DHH5</accession>
<proteinExistence type="predicted"/>
<reference evidence="1 2" key="1">
    <citation type="submission" date="2018-06" db="EMBL/GenBank/DDBJ databases">
        <authorList>
            <consortium name="Pathogen Informatics"/>
            <person name="Doyle S."/>
        </authorList>
    </citation>
    <scope>NUCLEOTIDE SEQUENCE [LARGE SCALE GENOMIC DNA]</scope>
    <source>
        <strain evidence="1 2">NCTC11842</strain>
    </source>
</reference>
<evidence type="ECO:0000313" key="2">
    <source>
        <dbReference type="Proteomes" id="UP000250443"/>
    </source>
</evidence>
<name>A0A2X2DHH5_PSELU</name>
<dbReference type="EMBL" id="UAUF01000016">
    <property type="protein sequence ID" value="SPZ16936.1"/>
    <property type="molecule type" value="Genomic_DNA"/>
</dbReference>